<dbReference type="GO" id="GO:0016787">
    <property type="term" value="F:hydrolase activity"/>
    <property type="evidence" value="ECO:0007669"/>
    <property type="project" value="UniProtKB-KW"/>
</dbReference>
<dbReference type="EMBL" id="JBHUJB010000033">
    <property type="protein sequence ID" value="MFD2158743.1"/>
    <property type="molecule type" value="Genomic_DNA"/>
</dbReference>
<dbReference type="Gene3D" id="3.40.50.1820">
    <property type="entry name" value="alpha/beta hydrolase"/>
    <property type="match status" value="1"/>
</dbReference>
<feature type="domain" description="AB hydrolase-1" evidence="1">
    <location>
        <begin position="24"/>
        <end position="131"/>
    </location>
</feature>
<organism evidence="2 3">
    <name type="scientific">Rubritalea tangerina</name>
    <dbReference type="NCBI Taxonomy" id="430798"/>
    <lineage>
        <taxon>Bacteria</taxon>
        <taxon>Pseudomonadati</taxon>
        <taxon>Verrucomicrobiota</taxon>
        <taxon>Verrucomicrobiia</taxon>
        <taxon>Verrucomicrobiales</taxon>
        <taxon>Rubritaleaceae</taxon>
        <taxon>Rubritalea</taxon>
    </lineage>
</organism>
<evidence type="ECO:0000313" key="3">
    <source>
        <dbReference type="Proteomes" id="UP001597389"/>
    </source>
</evidence>
<dbReference type="InterPro" id="IPR029058">
    <property type="entry name" value="AB_hydrolase_fold"/>
</dbReference>
<dbReference type="Pfam" id="PF00561">
    <property type="entry name" value="Abhydrolase_1"/>
    <property type="match status" value="1"/>
</dbReference>
<evidence type="ECO:0000259" key="1">
    <source>
        <dbReference type="Pfam" id="PF00561"/>
    </source>
</evidence>
<dbReference type="Proteomes" id="UP001597389">
    <property type="component" value="Unassembled WGS sequence"/>
</dbReference>
<dbReference type="EC" id="3.4.-.-" evidence="2"/>
<accession>A0ABW4Z9S1</accession>
<dbReference type="SUPFAM" id="SSF53474">
    <property type="entry name" value="alpha/beta-Hydrolases"/>
    <property type="match status" value="1"/>
</dbReference>
<dbReference type="PANTHER" id="PTHR42886:SF53">
    <property type="entry name" value="ALPHA_BETA-HYDROLASES SUPERFAMILY PROTEIN"/>
    <property type="match status" value="1"/>
</dbReference>
<protein>
    <submittedName>
        <fullName evidence="2">Alpha/beta hydrolase family protein</fullName>
        <ecNumber evidence="2">3.4.-.-</ecNumber>
    </submittedName>
</protein>
<dbReference type="RefSeq" id="WP_377088158.1">
    <property type="nucleotide sequence ID" value="NZ_JBHSJL010000014.1"/>
</dbReference>
<name>A0ABW4Z9S1_9BACT</name>
<proteinExistence type="predicted"/>
<comment type="caution">
    <text evidence="2">The sequence shown here is derived from an EMBL/GenBank/DDBJ whole genome shotgun (WGS) entry which is preliminary data.</text>
</comment>
<keyword evidence="2" id="KW-0378">Hydrolase</keyword>
<sequence>MEIRNRLGEKIDHAFHETGRDDVLVVLGHGVTGDKDRDLIVELTDRLVAAGWPCLRISYSGCGASEGSFEEMCISKEVDDLHAVLDQVKGSKSIAYIGHSMGGAVGALAAAKDDRIKVLVSLAGMVHTKTFCETEFGDQVPGEGCMWEDETHPLSQRYVDDLTQIGNTLTAARDVRSPWLLIHGDQDDVVLPKDSEDLYLTLRGKKEHVVLDGADHCFEGDYDRVAQAVIPWLEKHLK</sequence>
<dbReference type="PANTHER" id="PTHR42886">
    <property type="entry name" value="RE40534P-RELATED"/>
    <property type="match status" value="1"/>
</dbReference>
<keyword evidence="3" id="KW-1185">Reference proteome</keyword>
<dbReference type="InterPro" id="IPR000073">
    <property type="entry name" value="AB_hydrolase_1"/>
</dbReference>
<reference evidence="3" key="1">
    <citation type="journal article" date="2019" name="Int. J. Syst. Evol. Microbiol.">
        <title>The Global Catalogue of Microorganisms (GCM) 10K type strain sequencing project: providing services to taxonomists for standard genome sequencing and annotation.</title>
        <authorList>
            <consortium name="The Broad Institute Genomics Platform"/>
            <consortium name="The Broad Institute Genome Sequencing Center for Infectious Disease"/>
            <person name="Wu L."/>
            <person name="Ma J."/>
        </authorList>
    </citation>
    <scope>NUCLEOTIDE SEQUENCE [LARGE SCALE GENOMIC DNA]</scope>
    <source>
        <strain evidence="3">CCUG 57942</strain>
    </source>
</reference>
<evidence type="ECO:0000313" key="2">
    <source>
        <dbReference type="EMBL" id="MFD2158743.1"/>
    </source>
</evidence>
<gene>
    <name evidence="2" type="ORF">ACFSW8_07535</name>
</gene>